<reference evidence="2 3" key="1">
    <citation type="journal article" date="2021" name="Microorganisms">
        <title>Acidisoma silvae sp. nov. and Acidisomacellulosilytica sp. nov., Two Acidophilic Bacteria Isolated from Decaying Wood, Hydrolyzing Cellulose and Producing Poly-3-hydroxybutyrate.</title>
        <authorList>
            <person name="Mieszkin S."/>
            <person name="Pouder E."/>
            <person name="Uroz S."/>
            <person name="Simon-Colin C."/>
            <person name="Alain K."/>
        </authorList>
    </citation>
    <scope>NUCLEOTIDE SEQUENCE [LARGE SCALE GENOMIC DNA]</scope>
    <source>
        <strain evidence="2 3">HW T5.17</strain>
    </source>
</reference>
<dbReference type="RefSeq" id="WP_227309449.1">
    <property type="nucleotide sequence ID" value="NZ_JAESVA010000009.1"/>
</dbReference>
<dbReference type="Proteomes" id="UP000721844">
    <property type="component" value="Unassembled WGS sequence"/>
</dbReference>
<dbReference type="Pfam" id="PF03625">
    <property type="entry name" value="DUF302"/>
    <property type="match status" value="1"/>
</dbReference>
<dbReference type="InterPro" id="IPR005180">
    <property type="entry name" value="DUF302"/>
</dbReference>
<dbReference type="SUPFAM" id="SSF103247">
    <property type="entry name" value="TT1751-like"/>
    <property type="match status" value="1"/>
</dbReference>
<organism evidence="2 3">
    <name type="scientific">Acidisoma cellulosilyticum</name>
    <dbReference type="NCBI Taxonomy" id="2802395"/>
    <lineage>
        <taxon>Bacteria</taxon>
        <taxon>Pseudomonadati</taxon>
        <taxon>Pseudomonadota</taxon>
        <taxon>Alphaproteobacteria</taxon>
        <taxon>Acetobacterales</taxon>
        <taxon>Acidocellaceae</taxon>
        <taxon>Acidisoma</taxon>
    </lineage>
</organism>
<gene>
    <name evidence="2" type="ORF">ACELLULO517_21290</name>
</gene>
<dbReference type="InterPro" id="IPR035923">
    <property type="entry name" value="TT1751-like_sf"/>
</dbReference>
<dbReference type="CDD" id="cd14797">
    <property type="entry name" value="DUF302"/>
    <property type="match status" value="1"/>
</dbReference>
<dbReference type="EMBL" id="JAESVA010000009">
    <property type="protein sequence ID" value="MCB8882794.1"/>
    <property type="molecule type" value="Genomic_DNA"/>
</dbReference>
<name>A0A964E5R0_9PROT</name>
<feature type="domain" description="DUF302" evidence="1">
    <location>
        <begin position="55"/>
        <end position="111"/>
    </location>
</feature>
<keyword evidence="3" id="KW-1185">Reference proteome</keyword>
<proteinExistence type="predicted"/>
<sequence length="143" mass="15825">MEQAEDLEIIVYAAPSSPSFQTIVLSAFDFEQTLDRLKQAIAAHDLWLIQEINPQMLLARGGYAIAPARQLFFFHARYVARMLTVDPAALPEIPLKFVVMQMPDGSVSVRYCTVDSLLGRYPGLADLASELDAIVGTLIDAIR</sequence>
<evidence type="ECO:0000313" key="3">
    <source>
        <dbReference type="Proteomes" id="UP000721844"/>
    </source>
</evidence>
<dbReference type="AlphaFoldDB" id="A0A964E5R0"/>
<evidence type="ECO:0000313" key="2">
    <source>
        <dbReference type="EMBL" id="MCB8882794.1"/>
    </source>
</evidence>
<comment type="caution">
    <text evidence="2">The sequence shown here is derived from an EMBL/GenBank/DDBJ whole genome shotgun (WGS) entry which is preliminary data.</text>
</comment>
<accession>A0A964E5R0</accession>
<protein>
    <submittedName>
        <fullName evidence="2">DUF302 domain-containing protein</fullName>
    </submittedName>
</protein>
<evidence type="ECO:0000259" key="1">
    <source>
        <dbReference type="Pfam" id="PF03625"/>
    </source>
</evidence>
<dbReference type="Gene3D" id="3.30.310.70">
    <property type="entry name" value="TT1751-like domain"/>
    <property type="match status" value="1"/>
</dbReference>